<gene>
    <name evidence="2" type="ORF">EVOR1521_LOCUS5703</name>
</gene>
<feature type="region of interest" description="Disordered" evidence="1">
    <location>
        <begin position="305"/>
        <end position="352"/>
    </location>
</feature>
<comment type="caution">
    <text evidence="2">The sequence shown here is derived from an EMBL/GenBank/DDBJ whole genome shotgun (WGS) entry which is preliminary data.</text>
</comment>
<feature type="compositionally biased region" description="Basic residues" evidence="1">
    <location>
        <begin position="305"/>
        <end position="319"/>
    </location>
</feature>
<proteinExistence type="predicted"/>
<dbReference type="Proteomes" id="UP001178507">
    <property type="component" value="Unassembled WGS sequence"/>
</dbReference>
<dbReference type="EMBL" id="CAUJNA010000413">
    <property type="protein sequence ID" value="CAJ1376713.1"/>
    <property type="molecule type" value="Genomic_DNA"/>
</dbReference>
<name>A0AA36HYY7_9DINO</name>
<sequence length="489" mass="54318">MGIALEKPLRGEHTCIAGFHELVLGSQGLIPKLKDSYELQLKLRDPRLPTKEKLRNRSALKRMTMKTLFLEARIVEGEEGQADACLHMVIKTKADDLTKALTAVGTIVRLVLKRLDAELPEQALEMAFSCFDVSSARKESQNPGHWTGFETATEIRVRRLLKEGLRIMDHEEVRAAVRDFWSAMLELIRLPEAEVTDNRVPWANKRHSGGPALNMLVGFYLAMEDGIVRVERNHAYCKVLQTAHAGPLSDDGVSFEQLVALKLDGPEAVAEAPSSSTGSSQVPDLQLTDFAREFLREWRRKRARFRVHKQGSRKGRKGSSRANTAAAMKRQQQEALKQRSAPRTAEPDASSASVLPGVSVLAAKRAFSKTVPDDELGPDLARLKKRTGFIKRNNLAAARQRRAMFLPAEMEALRISNLARVKLVDACLSECSLPESAAGDDRGARDWRVRRLFDSDSQGLYTYIAQSHLIVLPDLPPPVAAGRLAEARA</sequence>
<evidence type="ECO:0000313" key="3">
    <source>
        <dbReference type="Proteomes" id="UP001178507"/>
    </source>
</evidence>
<protein>
    <submittedName>
        <fullName evidence="2">Uncharacterized protein</fullName>
    </submittedName>
</protein>
<evidence type="ECO:0000256" key="1">
    <source>
        <dbReference type="SAM" id="MobiDB-lite"/>
    </source>
</evidence>
<evidence type="ECO:0000313" key="2">
    <source>
        <dbReference type="EMBL" id="CAJ1376713.1"/>
    </source>
</evidence>
<organism evidence="2 3">
    <name type="scientific">Effrenium voratum</name>
    <dbReference type="NCBI Taxonomy" id="2562239"/>
    <lineage>
        <taxon>Eukaryota</taxon>
        <taxon>Sar</taxon>
        <taxon>Alveolata</taxon>
        <taxon>Dinophyceae</taxon>
        <taxon>Suessiales</taxon>
        <taxon>Symbiodiniaceae</taxon>
        <taxon>Effrenium</taxon>
    </lineage>
</organism>
<dbReference type="AlphaFoldDB" id="A0AA36HYY7"/>
<accession>A0AA36HYY7</accession>
<keyword evidence="3" id="KW-1185">Reference proteome</keyword>
<reference evidence="2" key="1">
    <citation type="submission" date="2023-08" db="EMBL/GenBank/DDBJ databases">
        <authorList>
            <person name="Chen Y."/>
            <person name="Shah S."/>
            <person name="Dougan E. K."/>
            <person name="Thang M."/>
            <person name="Chan C."/>
        </authorList>
    </citation>
    <scope>NUCLEOTIDE SEQUENCE</scope>
</reference>